<dbReference type="SUPFAM" id="SSF52266">
    <property type="entry name" value="SGNH hydrolase"/>
    <property type="match status" value="1"/>
</dbReference>
<dbReference type="PANTHER" id="PTHR43784">
    <property type="entry name" value="GDSL-LIKE LIPASE/ACYLHYDROLASE, PUTATIVE (AFU_ORTHOLOGUE AFUA_2G00820)-RELATED"/>
    <property type="match status" value="1"/>
</dbReference>
<dbReference type="Pfam" id="PF13472">
    <property type="entry name" value="Lipase_GDSL_2"/>
    <property type="match status" value="1"/>
</dbReference>
<dbReference type="eggNOG" id="COG2755">
    <property type="taxonomic scope" value="Bacteria"/>
</dbReference>
<dbReference type="EMBL" id="LT607409">
    <property type="protein sequence ID" value="SCE80407.1"/>
    <property type="molecule type" value="Genomic_DNA"/>
</dbReference>
<dbReference type="Proteomes" id="UP000198224">
    <property type="component" value="Chromosome I"/>
</dbReference>
<proteinExistence type="predicted"/>
<evidence type="ECO:0000313" key="2">
    <source>
        <dbReference type="EMBL" id="SCE80407.1"/>
    </source>
</evidence>
<dbReference type="PANTHER" id="PTHR43784:SF2">
    <property type="entry name" value="GDSL-LIKE LIPASE_ACYLHYDROLASE, PUTATIVE (AFU_ORTHOLOGUE AFUA_2G00820)-RELATED"/>
    <property type="match status" value="1"/>
</dbReference>
<dbReference type="AlphaFoldDB" id="A0A1C4V8V2"/>
<dbReference type="CDD" id="cd01832">
    <property type="entry name" value="SGNH_hydrolase_like_1"/>
    <property type="match status" value="1"/>
</dbReference>
<organism evidence="2 3">
    <name type="scientific">Micromonospora chokoriensis</name>
    <dbReference type="NCBI Taxonomy" id="356851"/>
    <lineage>
        <taxon>Bacteria</taxon>
        <taxon>Bacillati</taxon>
        <taxon>Actinomycetota</taxon>
        <taxon>Actinomycetes</taxon>
        <taxon>Micromonosporales</taxon>
        <taxon>Micromonosporaceae</taxon>
        <taxon>Micromonospora</taxon>
    </lineage>
</organism>
<gene>
    <name evidence="2" type="ORF">GA0070612_1198</name>
</gene>
<feature type="domain" description="SGNH hydrolase-type esterase" evidence="1">
    <location>
        <begin position="40"/>
        <end position="214"/>
    </location>
</feature>
<dbReference type="Gene3D" id="3.40.50.1110">
    <property type="entry name" value="SGNH hydrolase"/>
    <property type="match status" value="1"/>
</dbReference>
<name>A0A1C4V8V2_9ACTN</name>
<reference evidence="3" key="1">
    <citation type="submission" date="2016-06" db="EMBL/GenBank/DDBJ databases">
        <authorList>
            <person name="Varghese N."/>
            <person name="Submissions Spin"/>
        </authorList>
    </citation>
    <scope>NUCLEOTIDE SEQUENCE [LARGE SCALE GENOMIC DNA]</scope>
    <source>
        <strain evidence="3">DSM 45160</strain>
    </source>
</reference>
<evidence type="ECO:0000259" key="1">
    <source>
        <dbReference type="Pfam" id="PF13472"/>
    </source>
</evidence>
<dbReference type="InterPro" id="IPR053140">
    <property type="entry name" value="GDSL_Rv0518-like"/>
</dbReference>
<sequence>MTSATSADRGGAGDASGDRLVAAGNEWRKGARVRWRSFVAVGDSFTEGMDDAYPDGTFRGWADLVATRLAAEAGPDFRYANLAIRGRLFPGVVAEQVPAAVAMKPDLISFAAGGNDVLRRTFDPDTLIARFDDVVRQLRSGGADVLLFRFADVMARLPGQRLVAPRVQLLNQAVGETAERHGAIMVDLYADDTFLNPMLWSTDRLHLSAAGHRRVAGQVLNALGVGCDEEWLMVPPHPAPSPWLAARAADLRWAGQHLAPWVKRRLTGRSSGDTVTAKRPLLGPIVD</sequence>
<accession>A0A1C4V8V2</accession>
<keyword evidence="3" id="KW-1185">Reference proteome</keyword>
<dbReference type="InterPro" id="IPR036514">
    <property type="entry name" value="SGNH_hydro_sf"/>
</dbReference>
<protein>
    <submittedName>
        <fullName evidence="2">Lysophospholipase L1</fullName>
    </submittedName>
</protein>
<dbReference type="InterPro" id="IPR013830">
    <property type="entry name" value="SGNH_hydro"/>
</dbReference>
<evidence type="ECO:0000313" key="3">
    <source>
        <dbReference type="Proteomes" id="UP000198224"/>
    </source>
</evidence>